<sequence>MVNIRRSEYERLRQALREIREERRLSQFDVAHRLEHRIKQEQISRYERGERRLDVVELLDICRALEVWLGEVLDRANLDWRQGGPEGKPGYEATPRHKPRR</sequence>
<organism evidence="3 4">
    <name type="scientific">Phytoactinopolyspora halotolerans</name>
    <dbReference type="NCBI Taxonomy" id="1981512"/>
    <lineage>
        <taxon>Bacteria</taxon>
        <taxon>Bacillati</taxon>
        <taxon>Actinomycetota</taxon>
        <taxon>Actinomycetes</taxon>
        <taxon>Jiangellales</taxon>
        <taxon>Jiangellaceae</taxon>
        <taxon>Phytoactinopolyspora</taxon>
    </lineage>
</organism>
<dbReference type="RefSeq" id="WP_163744018.1">
    <property type="nucleotide sequence ID" value="NZ_JAAGOA010000027.1"/>
</dbReference>
<dbReference type="GO" id="GO:0003677">
    <property type="term" value="F:DNA binding"/>
    <property type="evidence" value="ECO:0007669"/>
    <property type="project" value="InterPro"/>
</dbReference>
<evidence type="ECO:0000259" key="2">
    <source>
        <dbReference type="PROSITE" id="PS50943"/>
    </source>
</evidence>
<proteinExistence type="predicted"/>
<dbReference type="EMBL" id="JAAGOA010000027">
    <property type="protein sequence ID" value="NEE03924.1"/>
    <property type="molecule type" value="Genomic_DNA"/>
</dbReference>
<evidence type="ECO:0000313" key="3">
    <source>
        <dbReference type="EMBL" id="NEE03924.1"/>
    </source>
</evidence>
<accession>A0A6L9SH03</accession>
<dbReference type="PROSITE" id="PS50943">
    <property type="entry name" value="HTH_CROC1"/>
    <property type="match status" value="1"/>
</dbReference>
<feature type="domain" description="HTH cro/C1-type" evidence="2">
    <location>
        <begin position="16"/>
        <end position="72"/>
    </location>
</feature>
<gene>
    <name evidence="3" type="ORF">G1H10_27525</name>
</gene>
<dbReference type="Pfam" id="PF01381">
    <property type="entry name" value="HTH_3"/>
    <property type="match status" value="1"/>
</dbReference>
<dbReference type="SUPFAM" id="SSF47413">
    <property type="entry name" value="lambda repressor-like DNA-binding domains"/>
    <property type="match status" value="1"/>
</dbReference>
<dbReference type="InterPro" id="IPR010982">
    <property type="entry name" value="Lambda_DNA-bd_dom_sf"/>
</dbReference>
<dbReference type="CDD" id="cd00093">
    <property type="entry name" value="HTH_XRE"/>
    <property type="match status" value="1"/>
</dbReference>
<evidence type="ECO:0000256" key="1">
    <source>
        <dbReference type="SAM" id="MobiDB-lite"/>
    </source>
</evidence>
<comment type="caution">
    <text evidence="3">The sequence shown here is derived from an EMBL/GenBank/DDBJ whole genome shotgun (WGS) entry which is preliminary data.</text>
</comment>
<evidence type="ECO:0000313" key="4">
    <source>
        <dbReference type="Proteomes" id="UP000475214"/>
    </source>
</evidence>
<feature type="region of interest" description="Disordered" evidence="1">
    <location>
        <begin position="79"/>
        <end position="101"/>
    </location>
</feature>
<name>A0A6L9SH03_9ACTN</name>
<reference evidence="3 4" key="1">
    <citation type="submission" date="2020-02" db="EMBL/GenBank/DDBJ databases">
        <authorList>
            <person name="Li X.-J."/>
            <person name="Han X.-M."/>
        </authorList>
    </citation>
    <scope>NUCLEOTIDE SEQUENCE [LARGE SCALE GENOMIC DNA]</scope>
    <source>
        <strain evidence="3 4">CCTCC AB 2017055</strain>
    </source>
</reference>
<dbReference type="Proteomes" id="UP000475214">
    <property type="component" value="Unassembled WGS sequence"/>
</dbReference>
<keyword evidence="4" id="KW-1185">Reference proteome</keyword>
<dbReference type="SMART" id="SM00530">
    <property type="entry name" value="HTH_XRE"/>
    <property type="match status" value="1"/>
</dbReference>
<dbReference type="Gene3D" id="1.10.260.40">
    <property type="entry name" value="lambda repressor-like DNA-binding domains"/>
    <property type="match status" value="1"/>
</dbReference>
<protein>
    <submittedName>
        <fullName evidence="3">Helix-turn-helix transcriptional regulator</fullName>
    </submittedName>
</protein>
<dbReference type="AlphaFoldDB" id="A0A6L9SH03"/>
<dbReference type="InterPro" id="IPR001387">
    <property type="entry name" value="Cro/C1-type_HTH"/>
</dbReference>